<evidence type="ECO:0000313" key="4">
    <source>
        <dbReference type="EMBL" id="PIO45476.1"/>
    </source>
</evidence>
<comment type="similarity">
    <text evidence="1 2">Belongs to the BioY family.</text>
</comment>
<keyword evidence="2 3" id="KW-0472">Membrane</keyword>
<proteinExistence type="inferred from homology"/>
<organism evidence="4 5">
    <name type="scientific">Phyllobacterium zundukense</name>
    <dbReference type="NCBI Taxonomy" id="1867719"/>
    <lineage>
        <taxon>Bacteria</taxon>
        <taxon>Pseudomonadati</taxon>
        <taxon>Pseudomonadota</taxon>
        <taxon>Alphaproteobacteria</taxon>
        <taxon>Hyphomicrobiales</taxon>
        <taxon>Phyllobacteriaceae</taxon>
        <taxon>Phyllobacterium</taxon>
    </lineage>
</organism>
<comment type="subcellular location">
    <subcellularLocation>
        <location evidence="2">Cell membrane</location>
        <topology evidence="2">Multi-pass membrane protein</topology>
    </subcellularLocation>
</comment>
<feature type="transmembrane region" description="Helical" evidence="3">
    <location>
        <begin position="96"/>
        <end position="118"/>
    </location>
</feature>
<keyword evidence="2" id="KW-0813">Transport</keyword>
<protein>
    <recommendedName>
        <fullName evidence="2">Biotin transporter</fullName>
    </recommendedName>
</protein>
<dbReference type="KEGG" id="pht:BLM14_01480"/>
<evidence type="ECO:0000313" key="5">
    <source>
        <dbReference type="Proteomes" id="UP000232163"/>
    </source>
</evidence>
<reference evidence="4 5" key="1">
    <citation type="journal article" date="2017" name="Int J Environ Stud">
        <title>Does the Miocene-Pliocene relict legume Oxytropis triphylla form nitrogen-fixing nodules with a combination of bacterial strains?</title>
        <authorList>
            <person name="Safronova V."/>
            <person name="Belimov A."/>
            <person name="Sazanova A."/>
            <person name="Kuznetsova I."/>
            <person name="Popova J."/>
            <person name="Andronov E."/>
            <person name="Verkhozina A."/>
            <person name="Tikhonovich I."/>
        </authorList>
    </citation>
    <scope>NUCLEOTIDE SEQUENCE [LARGE SCALE GENOMIC DNA]</scope>
    <source>
        <strain evidence="4 5">Tri-38</strain>
    </source>
</reference>
<keyword evidence="5" id="KW-1185">Reference proteome</keyword>
<dbReference type="Proteomes" id="UP000232163">
    <property type="component" value="Unassembled WGS sequence"/>
</dbReference>
<dbReference type="Pfam" id="PF02632">
    <property type="entry name" value="BioY"/>
    <property type="match status" value="1"/>
</dbReference>
<name>A0A2N9W158_9HYPH</name>
<dbReference type="GO" id="GO:0005886">
    <property type="term" value="C:plasma membrane"/>
    <property type="evidence" value="ECO:0007669"/>
    <property type="project" value="UniProtKB-SubCell"/>
</dbReference>
<keyword evidence="2" id="KW-1003">Cell membrane</keyword>
<evidence type="ECO:0000256" key="1">
    <source>
        <dbReference type="ARBA" id="ARBA00010692"/>
    </source>
</evidence>
<dbReference type="OrthoDB" id="9803495at2"/>
<keyword evidence="3" id="KW-0812">Transmembrane</keyword>
<dbReference type="GO" id="GO:0015225">
    <property type="term" value="F:biotin transmembrane transporter activity"/>
    <property type="evidence" value="ECO:0007669"/>
    <property type="project" value="UniProtKB-UniRule"/>
</dbReference>
<dbReference type="EMBL" id="MZMT01000020">
    <property type="protein sequence ID" value="PIO45476.1"/>
    <property type="molecule type" value="Genomic_DNA"/>
</dbReference>
<sequence length="193" mass="20355">MNYLMLSGAFVPLKLANRSIAYKALAVLIGTAFLAVSSWISVPMVPVPVTMQTFAVTMVGALYGWRLGGITVIAWLFESFVGLPVLANGMPGQIAFAGPTAGYLVSFPVVAAFVGFLAERGFTRNPFASFGVMLLGNALCLVLGAFWLANIIGFEKAWTFGVAPFIAGGVLKSALAAATIELLRRSGIMVRLS</sequence>
<keyword evidence="3" id="KW-1133">Transmembrane helix</keyword>
<dbReference type="PIRSF" id="PIRSF016661">
    <property type="entry name" value="BioY"/>
    <property type="match status" value="1"/>
</dbReference>
<evidence type="ECO:0000256" key="2">
    <source>
        <dbReference type="PIRNR" id="PIRNR016661"/>
    </source>
</evidence>
<feature type="transmembrane region" description="Helical" evidence="3">
    <location>
        <begin position="158"/>
        <end position="183"/>
    </location>
</feature>
<gene>
    <name evidence="4" type="ORF">B5P45_08095</name>
</gene>
<feature type="transmembrane region" description="Helical" evidence="3">
    <location>
        <begin position="20"/>
        <end position="42"/>
    </location>
</feature>
<feature type="transmembrane region" description="Helical" evidence="3">
    <location>
        <begin position="130"/>
        <end position="152"/>
    </location>
</feature>
<feature type="transmembrane region" description="Helical" evidence="3">
    <location>
        <begin position="54"/>
        <end position="76"/>
    </location>
</feature>
<dbReference type="InterPro" id="IPR003784">
    <property type="entry name" value="BioY"/>
</dbReference>
<accession>A0A2N9W158</accession>
<dbReference type="AlphaFoldDB" id="A0A2N9W158"/>
<dbReference type="RefSeq" id="WP_100000976.1">
    <property type="nucleotide sequence ID" value="NZ_CP017940.1"/>
</dbReference>
<dbReference type="Gene3D" id="1.10.1760.20">
    <property type="match status" value="1"/>
</dbReference>
<dbReference type="PANTHER" id="PTHR34295">
    <property type="entry name" value="BIOTIN TRANSPORTER BIOY"/>
    <property type="match status" value="1"/>
</dbReference>
<comment type="caution">
    <text evidence="4">The sequence shown here is derived from an EMBL/GenBank/DDBJ whole genome shotgun (WGS) entry which is preliminary data.</text>
</comment>
<evidence type="ECO:0000256" key="3">
    <source>
        <dbReference type="SAM" id="Phobius"/>
    </source>
</evidence>
<dbReference type="PANTHER" id="PTHR34295:SF1">
    <property type="entry name" value="BIOTIN TRANSPORTER BIOY"/>
    <property type="match status" value="1"/>
</dbReference>